<proteinExistence type="predicted"/>
<dbReference type="EMBL" id="LNGD01000174">
    <property type="protein sequence ID" value="KYC46922.1"/>
    <property type="molecule type" value="Genomic_DNA"/>
</dbReference>
<dbReference type="Proteomes" id="UP000075578">
    <property type="component" value="Unassembled WGS sequence"/>
</dbReference>
<dbReference type="PROSITE" id="PS51257">
    <property type="entry name" value="PROKAR_LIPOPROTEIN"/>
    <property type="match status" value="1"/>
</dbReference>
<evidence type="ECO:0000313" key="2">
    <source>
        <dbReference type="Proteomes" id="UP000075578"/>
    </source>
</evidence>
<name>A0A150IPY6_9EURY</name>
<protein>
    <submittedName>
        <fullName evidence="1">Thioredoxin</fullName>
    </submittedName>
</protein>
<dbReference type="Gene3D" id="3.40.30.10">
    <property type="entry name" value="Glutaredoxin"/>
    <property type="match status" value="1"/>
</dbReference>
<dbReference type="InterPro" id="IPR036249">
    <property type="entry name" value="Thioredoxin-like_sf"/>
</dbReference>
<gene>
    <name evidence="1" type="ORF">AMQ74_01733</name>
</gene>
<dbReference type="AlphaFoldDB" id="A0A150IPY6"/>
<comment type="caution">
    <text evidence="1">The sequence shown here is derived from an EMBL/GenBank/DDBJ whole genome shotgun (WGS) entry which is preliminary data.</text>
</comment>
<reference evidence="1 2" key="1">
    <citation type="journal article" date="2016" name="ISME J.">
        <title>Chasing the elusive Euryarchaeota class WSA2: genomes reveal a uniquely fastidious methyl-reducing methanogen.</title>
        <authorList>
            <person name="Nobu M.K."/>
            <person name="Narihiro T."/>
            <person name="Kuroda K."/>
            <person name="Mei R."/>
            <person name="Liu W.T."/>
        </authorList>
    </citation>
    <scope>NUCLEOTIDE SEQUENCE [LARGE SCALE GENOMIC DNA]</scope>
    <source>
        <strain evidence="1">U1lsi0528_Bin089</strain>
    </source>
</reference>
<evidence type="ECO:0000313" key="1">
    <source>
        <dbReference type="EMBL" id="KYC46922.1"/>
    </source>
</evidence>
<dbReference type="SUPFAM" id="SSF52833">
    <property type="entry name" value="Thioredoxin-like"/>
    <property type="match status" value="2"/>
</dbReference>
<accession>A0A150IPY6</accession>
<organism evidence="1 2">
    <name type="scientific">Candidatus Methanofastidiosum methylothiophilum</name>
    <dbReference type="NCBI Taxonomy" id="1705564"/>
    <lineage>
        <taxon>Archaea</taxon>
        <taxon>Methanobacteriati</taxon>
        <taxon>Methanobacteriota</taxon>
        <taxon>Stenosarchaea group</taxon>
        <taxon>Candidatus Methanofastidiosia</taxon>
        <taxon>Candidatus Methanofastidiosales</taxon>
        <taxon>Candidatus Methanofastidiosaceae</taxon>
        <taxon>Candidatus Methanofastidiosum</taxon>
    </lineage>
</organism>
<sequence length="211" mass="23738">MFKEIIAIGLIILVLGCTTPKEEVTPKVVLEYFSSPTCESCKAVEANVSKTFEEYKDILNVVRYEAPNPPDLNSEFGKKVKEYNIQVTPSYVINGVVYSGSASIRDMGKHIRMAYSIEDWKLSRKDYYIEYFYMGGCANCEKVKDTIEKLGSNPNVHLVRYDLDTKYGGDHIEDYGLQQIAPVLVFNVGADGTAIGSFEIPSHEIVKKLLR</sequence>